<proteinExistence type="predicted"/>
<dbReference type="Gene3D" id="3.90.1720.10">
    <property type="entry name" value="endopeptidase domain like (from Nostoc punctiforme)"/>
    <property type="match status" value="1"/>
</dbReference>
<reference evidence="1 2" key="1">
    <citation type="submission" date="2016-08" db="EMBL/GenBank/DDBJ databases">
        <title>Draft genome sequence of Candidatus Piscirickettsia litoralis, from seawater.</title>
        <authorList>
            <person name="Wan X."/>
            <person name="Lee A.J."/>
            <person name="Hou S."/>
            <person name="Donachie S.P."/>
        </authorList>
    </citation>
    <scope>NUCLEOTIDE SEQUENCE [LARGE SCALE GENOMIC DNA]</scope>
    <source>
        <strain evidence="1 2">Y2</strain>
    </source>
</reference>
<dbReference type="RefSeq" id="WP_069314551.1">
    <property type="nucleotide sequence ID" value="NZ_MDTU01000008.1"/>
</dbReference>
<evidence type="ECO:0008006" key="3">
    <source>
        <dbReference type="Google" id="ProtNLM"/>
    </source>
</evidence>
<keyword evidence="2" id="KW-1185">Reference proteome</keyword>
<dbReference type="Proteomes" id="UP000094329">
    <property type="component" value="Unassembled WGS sequence"/>
</dbReference>
<dbReference type="InterPro" id="IPR038765">
    <property type="entry name" value="Papain-like_cys_pep_sf"/>
</dbReference>
<comment type="caution">
    <text evidence="1">The sequence shown here is derived from an EMBL/GenBank/DDBJ whole genome shotgun (WGS) entry which is preliminary data.</text>
</comment>
<evidence type="ECO:0000313" key="2">
    <source>
        <dbReference type="Proteomes" id="UP000094329"/>
    </source>
</evidence>
<accession>A0ABX3A4J8</accession>
<organism evidence="1 2">
    <name type="scientific">Piscirickettsia litoralis</name>
    <dbReference type="NCBI Taxonomy" id="1891921"/>
    <lineage>
        <taxon>Bacteria</taxon>
        <taxon>Pseudomonadati</taxon>
        <taxon>Pseudomonadota</taxon>
        <taxon>Gammaproteobacteria</taxon>
        <taxon>Thiotrichales</taxon>
        <taxon>Piscirickettsiaceae</taxon>
        <taxon>Piscirickettsia</taxon>
    </lineage>
</organism>
<dbReference type="EMBL" id="MDTU01000008">
    <property type="protein sequence ID" value="ODN41039.1"/>
    <property type="molecule type" value="Genomic_DNA"/>
</dbReference>
<name>A0ABX3A4J8_9GAMM</name>
<protein>
    <recommendedName>
        <fullName evidence="3">Makorin ring finger protein 2</fullName>
    </recommendedName>
</protein>
<dbReference type="SUPFAM" id="SSF54001">
    <property type="entry name" value="Cysteine proteinases"/>
    <property type="match status" value="1"/>
</dbReference>
<gene>
    <name evidence="1" type="ORF">BGC07_18590</name>
</gene>
<sequence>MTGGARSGDVVAYRGTSFISSIVRWWTKSPYSHIGVIWKIKDQLFFVEALIFKGVRIIPLDKLPDQYDVIKTPVNMISDAEVFILKHIADKYSVMDAIRAGLGLKQKDHGGWQCAEFAAQILKCCGMALPERENLTPIELIDLIKKH</sequence>
<evidence type="ECO:0000313" key="1">
    <source>
        <dbReference type="EMBL" id="ODN41039.1"/>
    </source>
</evidence>